<dbReference type="EMBL" id="BGPR01010791">
    <property type="protein sequence ID" value="GBN48021.1"/>
    <property type="molecule type" value="Genomic_DNA"/>
</dbReference>
<dbReference type="Proteomes" id="UP000499080">
    <property type="component" value="Unassembled WGS sequence"/>
</dbReference>
<name>A0A4Y2P9V7_ARAVE</name>
<dbReference type="AlphaFoldDB" id="A0A4Y2P9V7"/>
<reference evidence="1 2" key="1">
    <citation type="journal article" date="2019" name="Sci. Rep.">
        <title>Orb-weaving spider Araneus ventricosus genome elucidates the spidroin gene catalogue.</title>
        <authorList>
            <person name="Kono N."/>
            <person name="Nakamura H."/>
            <person name="Ohtoshi R."/>
            <person name="Moran D.A.P."/>
            <person name="Shinohara A."/>
            <person name="Yoshida Y."/>
            <person name="Fujiwara M."/>
            <person name="Mori M."/>
            <person name="Tomita M."/>
            <person name="Arakawa K."/>
        </authorList>
    </citation>
    <scope>NUCLEOTIDE SEQUENCE [LARGE SCALE GENOMIC DNA]</scope>
</reference>
<protein>
    <submittedName>
        <fullName evidence="1">Uncharacterized protein</fullName>
    </submittedName>
</protein>
<accession>A0A4Y2P9V7</accession>
<gene>
    <name evidence="1" type="ORF">AVEN_127454_1</name>
</gene>
<organism evidence="1 2">
    <name type="scientific">Araneus ventricosus</name>
    <name type="common">Orbweaver spider</name>
    <name type="synonym">Epeira ventricosa</name>
    <dbReference type="NCBI Taxonomy" id="182803"/>
    <lineage>
        <taxon>Eukaryota</taxon>
        <taxon>Metazoa</taxon>
        <taxon>Ecdysozoa</taxon>
        <taxon>Arthropoda</taxon>
        <taxon>Chelicerata</taxon>
        <taxon>Arachnida</taxon>
        <taxon>Araneae</taxon>
        <taxon>Araneomorphae</taxon>
        <taxon>Entelegynae</taxon>
        <taxon>Araneoidea</taxon>
        <taxon>Araneidae</taxon>
        <taxon>Araneus</taxon>
    </lineage>
</organism>
<keyword evidence="2" id="KW-1185">Reference proteome</keyword>
<comment type="caution">
    <text evidence="1">The sequence shown here is derived from an EMBL/GenBank/DDBJ whole genome shotgun (WGS) entry which is preliminary data.</text>
</comment>
<proteinExistence type="predicted"/>
<evidence type="ECO:0000313" key="1">
    <source>
        <dbReference type="EMBL" id="GBN48021.1"/>
    </source>
</evidence>
<sequence length="98" mass="11385">MVWRHSIPVNISAYPFVKVIYDRFSQTHRMWSLRFLTAATSVTAFKARPYAYSDLNYSERASNPFPDVSIPVAFQHLWPGNPSERLEIQSLTTMLQFS</sequence>
<evidence type="ECO:0000313" key="2">
    <source>
        <dbReference type="Proteomes" id="UP000499080"/>
    </source>
</evidence>